<feature type="compositionally biased region" description="Low complexity" evidence="1">
    <location>
        <begin position="122"/>
        <end position="135"/>
    </location>
</feature>
<reference evidence="3" key="2">
    <citation type="submission" date="2016-11" db="UniProtKB">
        <authorList>
            <consortium name="WormBaseParasite"/>
        </authorList>
    </citation>
    <scope>IDENTIFICATION</scope>
</reference>
<dbReference type="GO" id="GO:0005737">
    <property type="term" value="C:cytoplasm"/>
    <property type="evidence" value="ECO:0007669"/>
    <property type="project" value="TreeGrafter"/>
</dbReference>
<dbReference type="GO" id="GO:1905502">
    <property type="term" value="F:acetyl-CoA binding"/>
    <property type="evidence" value="ECO:0007669"/>
    <property type="project" value="TreeGrafter"/>
</dbReference>
<organism evidence="2 3">
    <name type="scientific">Loa loa</name>
    <name type="common">Eye worm</name>
    <name type="synonym">Filaria loa</name>
    <dbReference type="NCBI Taxonomy" id="7209"/>
    <lineage>
        <taxon>Eukaryota</taxon>
        <taxon>Metazoa</taxon>
        <taxon>Ecdysozoa</taxon>
        <taxon>Nematoda</taxon>
        <taxon>Chromadorea</taxon>
        <taxon>Rhabditida</taxon>
        <taxon>Spirurina</taxon>
        <taxon>Spiruromorpha</taxon>
        <taxon>Filarioidea</taxon>
        <taxon>Onchocercidae</taxon>
        <taxon>Loa</taxon>
    </lineage>
</organism>
<name>A0A1I7W3Q4_LOALO</name>
<keyword evidence="2" id="KW-1185">Reference proteome</keyword>
<dbReference type="Proteomes" id="UP000095285">
    <property type="component" value="Unassembled WGS sequence"/>
</dbReference>
<evidence type="ECO:0000256" key="1">
    <source>
        <dbReference type="SAM" id="MobiDB-lite"/>
    </source>
</evidence>
<evidence type="ECO:0000313" key="2">
    <source>
        <dbReference type="Proteomes" id="UP000095285"/>
    </source>
</evidence>
<feature type="compositionally biased region" description="Polar residues" evidence="1">
    <location>
        <begin position="109"/>
        <end position="121"/>
    </location>
</feature>
<feature type="compositionally biased region" description="Pro residues" evidence="1">
    <location>
        <begin position="141"/>
        <end position="157"/>
    </location>
</feature>
<dbReference type="STRING" id="7209.A0A1I7W3Q4"/>
<accession>A0A1I7W3Q4</accession>
<evidence type="ECO:0000313" key="3">
    <source>
        <dbReference type="WBParaSite" id="EN70_9286"/>
    </source>
</evidence>
<dbReference type="GO" id="GO:0008080">
    <property type="term" value="F:N-acetyltransferase activity"/>
    <property type="evidence" value="ECO:0007669"/>
    <property type="project" value="InterPro"/>
</dbReference>
<protein>
    <submittedName>
        <fullName evidence="3">Uncharacterized protein</fullName>
    </submittedName>
</protein>
<sequence>MFSEQYIFVPLMERKNLCSECIELLNQEWPRSVGARENTQRKSLNSTPPMSFVMVDKKTDKLAYLSSENKQAFYAKCGYSACEPVLNVGVNTALFERFNLRRCFSSAFDGSTSSERITGTNSSKPSSSCTSALPSEKSLVSPPPAAASPPPPPPPPLASSLSSGEILKFGSKKTHYMFKIL</sequence>
<reference evidence="2" key="1">
    <citation type="submission" date="2012-04" db="EMBL/GenBank/DDBJ databases">
        <title>The Genome Sequence of Loa loa.</title>
        <authorList>
            <consortium name="The Broad Institute Genome Sequencing Platform"/>
            <consortium name="Broad Institute Genome Sequencing Center for Infectious Disease"/>
            <person name="Nutman T.B."/>
            <person name="Fink D.L."/>
            <person name="Russ C."/>
            <person name="Young S."/>
            <person name="Zeng Q."/>
            <person name="Gargeya S."/>
            <person name="Alvarado L."/>
            <person name="Berlin A."/>
            <person name="Chapman S.B."/>
            <person name="Chen Z."/>
            <person name="Freedman E."/>
            <person name="Gellesch M."/>
            <person name="Goldberg J."/>
            <person name="Griggs A."/>
            <person name="Gujja S."/>
            <person name="Heilman E.R."/>
            <person name="Heiman D."/>
            <person name="Howarth C."/>
            <person name="Mehta T."/>
            <person name="Neiman D."/>
            <person name="Pearson M."/>
            <person name="Roberts A."/>
            <person name="Saif S."/>
            <person name="Shea T."/>
            <person name="Shenoy N."/>
            <person name="Sisk P."/>
            <person name="Stolte C."/>
            <person name="Sykes S."/>
            <person name="White J."/>
            <person name="Yandava C."/>
            <person name="Haas B."/>
            <person name="Henn M.R."/>
            <person name="Nusbaum C."/>
            <person name="Birren B."/>
        </authorList>
    </citation>
    <scope>NUCLEOTIDE SEQUENCE [LARGE SCALE GENOMIC DNA]</scope>
</reference>
<dbReference type="AlphaFoldDB" id="A0A1I7W3Q4"/>
<proteinExistence type="predicted"/>
<dbReference type="PANTHER" id="PTHR13538:SF4">
    <property type="entry name" value="N-ALPHA-ACETYLTRANSFERASE 80"/>
    <property type="match status" value="1"/>
</dbReference>
<dbReference type="WBParaSite" id="EN70_9286">
    <property type="protein sequence ID" value="EN70_9286"/>
    <property type="gene ID" value="EN70_9286"/>
</dbReference>
<feature type="region of interest" description="Disordered" evidence="1">
    <location>
        <begin position="109"/>
        <end position="162"/>
    </location>
</feature>
<dbReference type="PANTHER" id="PTHR13538">
    <property type="entry name" value="N-ACETYLTRANSFERASE 6"/>
    <property type="match status" value="1"/>
</dbReference>
<dbReference type="InterPro" id="IPR039840">
    <property type="entry name" value="NAA80"/>
</dbReference>